<feature type="transmembrane region" description="Helical" evidence="1">
    <location>
        <begin position="78"/>
        <end position="104"/>
    </location>
</feature>
<dbReference type="STRING" id="633807.BW732_07255"/>
<keyword evidence="4" id="KW-1185">Reference proteome</keyword>
<feature type="transmembrane region" description="Helical" evidence="1">
    <location>
        <begin position="158"/>
        <end position="183"/>
    </location>
</feature>
<keyword evidence="1" id="KW-0472">Membrane</keyword>
<sequence length="316" mass="36959">MPKSRHNQPMLPNPWKMQLHPLIMFKEFGEVQGFYPKQLSTYPILFKSFTFLQVAFNVLLLFPLGVYLRYFFKTSKKWYLAIMIGFFVSLFFEVSQITALFGYFDYPYRHFDVDDIITNTLGTWLGFVLAPLILFFIPSREAIKEKDLHYEQSRLASYGAQVIECLLTYFIGKDLIGSLLQALLKTTDVTSELLGIFICLVVLPYIFYGRTLGGLIVNVKLVSNGQRPSLLMLMKRLVLVAMPLFLIRILQWVQQFNNESPIVIMSTVFLFVLFAITWLMIVITVLQQWIRRFNEPYFNRYVGIHGEFSRKQKAKK</sequence>
<keyword evidence="1" id="KW-1133">Transmembrane helix</keyword>
<dbReference type="PANTHER" id="PTHR36834">
    <property type="entry name" value="MEMBRANE PROTEIN-RELATED"/>
    <property type="match status" value="1"/>
</dbReference>
<dbReference type="Proteomes" id="UP000188246">
    <property type="component" value="Chromosome"/>
</dbReference>
<organism evidence="3 4">
    <name type="scientific">Vagococcus penaei</name>
    <dbReference type="NCBI Taxonomy" id="633807"/>
    <lineage>
        <taxon>Bacteria</taxon>
        <taxon>Bacillati</taxon>
        <taxon>Bacillota</taxon>
        <taxon>Bacilli</taxon>
        <taxon>Lactobacillales</taxon>
        <taxon>Enterococcaceae</taxon>
        <taxon>Vagococcus</taxon>
    </lineage>
</organism>
<proteinExistence type="predicted"/>
<feature type="transmembrane region" description="Helical" evidence="1">
    <location>
        <begin position="229"/>
        <end position="250"/>
    </location>
</feature>
<dbReference type="RefSeq" id="WP_077276105.1">
    <property type="nucleotide sequence ID" value="NZ_CP019609.1"/>
</dbReference>
<dbReference type="PANTHER" id="PTHR36834:SF1">
    <property type="entry name" value="INTEGRAL MEMBRANE PROTEIN"/>
    <property type="match status" value="1"/>
</dbReference>
<name>A0A1Q2D6T3_9ENTE</name>
<dbReference type="EMBL" id="CP019609">
    <property type="protein sequence ID" value="AQP54030.1"/>
    <property type="molecule type" value="Genomic_DNA"/>
</dbReference>
<protein>
    <recommendedName>
        <fullName evidence="2">VanZ-like domain-containing protein</fullName>
    </recommendedName>
</protein>
<evidence type="ECO:0000313" key="3">
    <source>
        <dbReference type="EMBL" id="AQP54030.1"/>
    </source>
</evidence>
<feature type="transmembrane region" description="Helical" evidence="1">
    <location>
        <begin position="262"/>
        <end position="286"/>
    </location>
</feature>
<dbReference type="Pfam" id="PF04892">
    <property type="entry name" value="VanZ"/>
    <property type="match status" value="1"/>
</dbReference>
<evidence type="ECO:0000259" key="2">
    <source>
        <dbReference type="Pfam" id="PF04892"/>
    </source>
</evidence>
<evidence type="ECO:0000313" key="4">
    <source>
        <dbReference type="Proteomes" id="UP000188246"/>
    </source>
</evidence>
<accession>A0A1Q2D6T3</accession>
<feature type="transmembrane region" description="Helical" evidence="1">
    <location>
        <begin position="116"/>
        <end position="137"/>
    </location>
</feature>
<reference evidence="3 4" key="1">
    <citation type="journal article" date="2010" name="Int. J. Syst. Evol. Microbiol.">
        <title>Vagococcus penaei sp. nov., isolated from spoilage microbiota of cooked shrimp (Penaeus vannamei).</title>
        <authorList>
            <person name="Jaffres E."/>
            <person name="Prevost H."/>
            <person name="Rossero A."/>
            <person name="Joffraud J.J."/>
            <person name="Dousset X."/>
        </authorList>
    </citation>
    <scope>NUCLEOTIDE SEQUENCE [LARGE SCALE GENOMIC DNA]</scope>
    <source>
        <strain evidence="3 4">CD276</strain>
    </source>
</reference>
<dbReference type="KEGG" id="vpi:BW732_07255"/>
<evidence type="ECO:0000256" key="1">
    <source>
        <dbReference type="SAM" id="Phobius"/>
    </source>
</evidence>
<gene>
    <name evidence="3" type="ORF">BW732_07255</name>
</gene>
<feature type="domain" description="VanZ-like" evidence="2">
    <location>
        <begin position="21"/>
        <end position="133"/>
    </location>
</feature>
<feature type="transmembrane region" description="Helical" evidence="1">
    <location>
        <begin position="189"/>
        <end position="208"/>
    </location>
</feature>
<keyword evidence="1" id="KW-0812">Transmembrane</keyword>
<dbReference type="InterPro" id="IPR053150">
    <property type="entry name" value="Teicoplanin_resist-assoc"/>
</dbReference>
<dbReference type="InterPro" id="IPR006976">
    <property type="entry name" value="VanZ-like"/>
</dbReference>
<dbReference type="AlphaFoldDB" id="A0A1Q2D6T3"/>
<feature type="transmembrane region" description="Helical" evidence="1">
    <location>
        <begin position="44"/>
        <end position="66"/>
    </location>
</feature>